<accession>A0A9N9YU69</accession>
<keyword evidence="3" id="KW-1015">Disulfide bond</keyword>
<keyword evidence="2" id="KW-0479">Metal-binding</keyword>
<sequence>MMANHFLKPAFSLIDHDGRRVDETTFRGKPTIVFFGFTNCGVVCPRALARLTTVINSLKITTDQLNVLYISVDPDRDSPEVMKSFLAGRAPHFTGLTGTQAELESARRGFRAFANGKRDNDTPDNYDVPHTAITYVLNTDGCMVDHLHDSLSDTEITSRLKRVMDEAHQKDRTINTAPSTEIGRDNNTDESLNVLDKKQVASIRHIGNLARQLKGDWSNMMGPTDLNDGFGAYRFQLAYGFYALALAHFHRLPAAPGLFQDTMERMIEKMCHPDVWFYWRDASTGGGLARTPRKEPDANPIEKDNIMYSAYLQTMTLLYHSMFDDDRYTKPGSLKLEYDPFFWGEPGGFRFDYDQNSLNDRVYWNMVESGYLGVACEPWCVFQICNQPPIIGFRLNDQLTGSQTADEVTAGYVKAWEDFGGSIEPEGGYRLFVARHNNMVAPSPGTGMDAWCAFLMHSWNPDFVEKNYERQRAKALVRHGDGTLSVNVRIIDGQSKNTTLLLQGAEFGWFAALAAEMGDETTLKGLLDYADNKFRPRYQDGGLLYPRNDNIFDTHGQYSMNSPIQSNALLPLSRLNVTGGLKRLYDQPWGPKNRDHYGEPALTSVDFSIDVYRAVYDSKRRVLLFDLAVYEPEMTGKVELSRVFGRGEWTLSRDGREIARGDSEALTSNALEKGIEQSGKELILSITEAEVTSFVILWL</sequence>
<dbReference type="PANTHER" id="PTHR12151">
    <property type="entry name" value="ELECTRON TRANSPORT PROTIN SCO1/SENC FAMILY MEMBER"/>
    <property type="match status" value="1"/>
</dbReference>
<dbReference type="InterPro" id="IPR036249">
    <property type="entry name" value="Thioredoxin-like_sf"/>
</dbReference>
<reference evidence="5" key="1">
    <citation type="submission" date="2021-10" db="EMBL/GenBank/DDBJ databases">
        <authorList>
            <person name="Piombo E."/>
        </authorList>
    </citation>
    <scope>NUCLEOTIDE SEQUENCE</scope>
</reference>
<evidence type="ECO:0000256" key="1">
    <source>
        <dbReference type="ARBA" id="ARBA00010996"/>
    </source>
</evidence>
<evidence type="ECO:0000256" key="2">
    <source>
        <dbReference type="PIRSR" id="PIRSR603782-1"/>
    </source>
</evidence>
<dbReference type="PANTHER" id="PTHR12151:SF25">
    <property type="entry name" value="LINALOOL DEHYDRATASE_ISOMERASE DOMAIN-CONTAINING PROTEIN"/>
    <property type="match status" value="1"/>
</dbReference>
<dbReference type="InterPro" id="IPR003782">
    <property type="entry name" value="SCO1/SenC"/>
</dbReference>
<dbReference type="CDD" id="cd02968">
    <property type="entry name" value="SCO"/>
    <property type="match status" value="1"/>
</dbReference>
<evidence type="ECO:0000313" key="5">
    <source>
        <dbReference type="EMBL" id="CAH0034021.1"/>
    </source>
</evidence>
<feature type="binding site" evidence="2">
    <location>
        <position position="44"/>
    </location>
    <ligand>
        <name>Cu cation</name>
        <dbReference type="ChEBI" id="CHEBI:23378"/>
    </ligand>
</feature>
<evidence type="ECO:0000259" key="4">
    <source>
        <dbReference type="Pfam" id="PF18566"/>
    </source>
</evidence>
<dbReference type="OrthoDB" id="9979195at2759"/>
<comment type="similarity">
    <text evidence="1">Belongs to the SCO1/2 family.</text>
</comment>
<evidence type="ECO:0000313" key="6">
    <source>
        <dbReference type="Proteomes" id="UP000696573"/>
    </source>
</evidence>
<keyword evidence="6" id="KW-1185">Reference proteome</keyword>
<keyword evidence="2" id="KW-0186">Copper</keyword>
<feature type="domain" description="Linalool dehydratase/isomerase" evidence="4">
    <location>
        <begin position="234"/>
        <end position="550"/>
    </location>
</feature>
<feature type="binding site" evidence="2">
    <location>
        <position position="130"/>
    </location>
    <ligand>
        <name>Cu cation</name>
        <dbReference type="ChEBI" id="CHEBI:23378"/>
    </ligand>
</feature>
<dbReference type="Gene3D" id="3.40.30.10">
    <property type="entry name" value="Glutaredoxin"/>
    <property type="match status" value="1"/>
</dbReference>
<dbReference type="EMBL" id="CABFNQ020000748">
    <property type="protein sequence ID" value="CAH0034021.1"/>
    <property type="molecule type" value="Genomic_DNA"/>
</dbReference>
<dbReference type="Pfam" id="PF02630">
    <property type="entry name" value="SCO1-SenC"/>
    <property type="match status" value="1"/>
</dbReference>
<comment type="caution">
    <text evidence="5">The sequence shown here is derived from an EMBL/GenBank/DDBJ whole genome shotgun (WGS) entry which is preliminary data.</text>
</comment>
<proteinExistence type="inferred from homology"/>
<dbReference type="AlphaFoldDB" id="A0A9N9YU69"/>
<organism evidence="5 6">
    <name type="scientific">Clonostachys rhizophaga</name>
    <dbReference type="NCBI Taxonomy" id="160324"/>
    <lineage>
        <taxon>Eukaryota</taxon>
        <taxon>Fungi</taxon>
        <taxon>Dikarya</taxon>
        <taxon>Ascomycota</taxon>
        <taxon>Pezizomycotina</taxon>
        <taxon>Sordariomycetes</taxon>
        <taxon>Hypocreomycetidae</taxon>
        <taxon>Hypocreales</taxon>
        <taxon>Bionectriaceae</taxon>
        <taxon>Clonostachys</taxon>
    </lineage>
</organism>
<feature type="binding site" evidence="2">
    <location>
        <position position="40"/>
    </location>
    <ligand>
        <name>Cu cation</name>
        <dbReference type="ChEBI" id="CHEBI:23378"/>
    </ligand>
</feature>
<dbReference type="Proteomes" id="UP000696573">
    <property type="component" value="Unassembled WGS sequence"/>
</dbReference>
<name>A0A9N9YU69_9HYPO</name>
<dbReference type="SUPFAM" id="SSF52833">
    <property type="entry name" value="Thioredoxin-like"/>
    <property type="match status" value="1"/>
</dbReference>
<dbReference type="GO" id="GO:0046872">
    <property type="term" value="F:metal ion binding"/>
    <property type="evidence" value="ECO:0007669"/>
    <property type="project" value="UniProtKB-KW"/>
</dbReference>
<gene>
    <name evidence="5" type="ORF">CRHIZ90672A_00006889</name>
</gene>
<protein>
    <recommendedName>
        <fullName evidence="4">Linalool dehydratase/isomerase domain-containing protein</fullName>
    </recommendedName>
</protein>
<evidence type="ECO:0000256" key="3">
    <source>
        <dbReference type="PIRSR" id="PIRSR603782-2"/>
    </source>
</evidence>
<dbReference type="InterPro" id="IPR041411">
    <property type="entry name" value="Ldi"/>
</dbReference>
<dbReference type="Pfam" id="PF18566">
    <property type="entry name" value="Ldi"/>
    <property type="match status" value="1"/>
</dbReference>
<feature type="disulfide bond" description="Redox-active" evidence="3">
    <location>
        <begin position="40"/>
        <end position="44"/>
    </location>
</feature>